<dbReference type="AlphaFoldDB" id="A0AA39SYZ8"/>
<reference evidence="7" key="1">
    <citation type="journal article" date="2022" name="Plant J.">
        <title>Strategies of tolerance reflected in two North American maple genomes.</title>
        <authorList>
            <person name="McEvoy S.L."/>
            <person name="Sezen U.U."/>
            <person name="Trouern-Trend A."/>
            <person name="McMahon S.M."/>
            <person name="Schaberg P.G."/>
            <person name="Yang J."/>
            <person name="Wegrzyn J.L."/>
            <person name="Swenson N.G."/>
        </authorList>
    </citation>
    <scope>NUCLEOTIDE SEQUENCE</scope>
    <source>
        <strain evidence="7">NS2018</strain>
    </source>
</reference>
<organism evidence="7 8">
    <name type="scientific">Acer saccharum</name>
    <name type="common">Sugar maple</name>
    <dbReference type="NCBI Taxonomy" id="4024"/>
    <lineage>
        <taxon>Eukaryota</taxon>
        <taxon>Viridiplantae</taxon>
        <taxon>Streptophyta</taxon>
        <taxon>Embryophyta</taxon>
        <taxon>Tracheophyta</taxon>
        <taxon>Spermatophyta</taxon>
        <taxon>Magnoliopsida</taxon>
        <taxon>eudicotyledons</taxon>
        <taxon>Gunneridae</taxon>
        <taxon>Pentapetalae</taxon>
        <taxon>rosids</taxon>
        <taxon>malvids</taxon>
        <taxon>Sapindales</taxon>
        <taxon>Sapindaceae</taxon>
        <taxon>Hippocastanoideae</taxon>
        <taxon>Acereae</taxon>
        <taxon>Acer</taxon>
    </lineage>
</organism>
<dbReference type="EMBL" id="JAUESC010000001">
    <property type="protein sequence ID" value="KAK0607831.1"/>
    <property type="molecule type" value="Genomic_DNA"/>
</dbReference>
<evidence type="ECO:0000313" key="8">
    <source>
        <dbReference type="Proteomes" id="UP001168877"/>
    </source>
</evidence>
<evidence type="ECO:0000313" key="7">
    <source>
        <dbReference type="EMBL" id="KAK0607831.1"/>
    </source>
</evidence>
<evidence type="ECO:0000256" key="2">
    <source>
        <dbReference type="ARBA" id="ARBA00005581"/>
    </source>
</evidence>
<keyword evidence="8" id="KW-1185">Reference proteome</keyword>
<comment type="similarity">
    <text evidence="2 6">Belongs to the plant self-incompatibility (S1) protein family.</text>
</comment>
<keyword evidence="5" id="KW-0732">Signal</keyword>
<dbReference type="GO" id="GO:0060320">
    <property type="term" value="P:rejection of self pollen"/>
    <property type="evidence" value="ECO:0007669"/>
    <property type="project" value="UniProtKB-KW"/>
</dbReference>
<dbReference type="InterPro" id="IPR010264">
    <property type="entry name" value="Self-incomp_S1"/>
</dbReference>
<comment type="caution">
    <text evidence="7">The sequence shown here is derived from an EMBL/GenBank/DDBJ whole genome shotgun (WGS) entry which is preliminary data.</text>
</comment>
<accession>A0AA39SYZ8</accession>
<gene>
    <name evidence="7" type="ORF">LWI29_021231</name>
</gene>
<evidence type="ECO:0000256" key="5">
    <source>
        <dbReference type="ARBA" id="ARBA00022729"/>
    </source>
</evidence>
<comment type="subcellular location">
    <subcellularLocation>
        <location evidence="1 6">Secreted</location>
    </subcellularLocation>
</comment>
<sequence>MKTTVIITNDMGNGTLLTVHCKSKDNDLGTHDIAEFASYSFSFRPNLFLTTLFFCSFAWQNEFKHFDVYVDKRDNRRCYPKCEWFIRPQGPCYKKSDGQEVCFPWNK</sequence>
<keyword evidence="3 6" id="KW-0713">Self-incompatibility</keyword>
<dbReference type="Proteomes" id="UP001168877">
    <property type="component" value="Unassembled WGS sequence"/>
</dbReference>
<evidence type="ECO:0000256" key="6">
    <source>
        <dbReference type="RuleBase" id="RU367044"/>
    </source>
</evidence>
<keyword evidence="4 6" id="KW-0964">Secreted</keyword>
<dbReference type="PANTHER" id="PTHR31232:SF149">
    <property type="entry name" value="S-PROTEIN HOMOLOG"/>
    <property type="match status" value="1"/>
</dbReference>
<dbReference type="GO" id="GO:0005576">
    <property type="term" value="C:extracellular region"/>
    <property type="evidence" value="ECO:0007669"/>
    <property type="project" value="UniProtKB-SubCell"/>
</dbReference>
<dbReference type="Pfam" id="PF05938">
    <property type="entry name" value="Self-incomp_S1"/>
    <property type="match status" value="1"/>
</dbReference>
<protein>
    <recommendedName>
        <fullName evidence="6">S-protein homolog</fullName>
    </recommendedName>
</protein>
<proteinExistence type="inferred from homology"/>
<reference evidence="7" key="2">
    <citation type="submission" date="2023-06" db="EMBL/GenBank/DDBJ databases">
        <authorList>
            <person name="Swenson N.G."/>
            <person name="Wegrzyn J.L."/>
            <person name="Mcevoy S.L."/>
        </authorList>
    </citation>
    <scope>NUCLEOTIDE SEQUENCE</scope>
    <source>
        <strain evidence="7">NS2018</strain>
        <tissue evidence="7">Leaf</tissue>
    </source>
</reference>
<name>A0AA39SYZ8_ACESA</name>
<evidence type="ECO:0000256" key="1">
    <source>
        <dbReference type="ARBA" id="ARBA00004613"/>
    </source>
</evidence>
<evidence type="ECO:0000256" key="4">
    <source>
        <dbReference type="ARBA" id="ARBA00022525"/>
    </source>
</evidence>
<dbReference type="PANTHER" id="PTHR31232">
    <property type="match status" value="1"/>
</dbReference>
<evidence type="ECO:0000256" key="3">
    <source>
        <dbReference type="ARBA" id="ARBA00022471"/>
    </source>
</evidence>